<organism evidence="6 7">
    <name type="scientific">Paramesorhizobium deserti</name>
    <dbReference type="NCBI Taxonomy" id="1494590"/>
    <lineage>
        <taxon>Bacteria</taxon>
        <taxon>Pseudomonadati</taxon>
        <taxon>Pseudomonadota</taxon>
        <taxon>Alphaproteobacteria</taxon>
        <taxon>Hyphomicrobiales</taxon>
        <taxon>Phyllobacteriaceae</taxon>
        <taxon>Paramesorhizobium</taxon>
    </lineage>
</organism>
<evidence type="ECO:0000256" key="1">
    <source>
        <dbReference type="ARBA" id="ARBA00022692"/>
    </source>
</evidence>
<evidence type="ECO:0000256" key="2">
    <source>
        <dbReference type="ARBA" id="ARBA00022989"/>
    </source>
</evidence>
<dbReference type="PANTHER" id="PTHR23534:SF1">
    <property type="entry name" value="MAJOR FACILITATOR SUPERFAMILY PROTEIN"/>
    <property type="match status" value="1"/>
</dbReference>
<keyword evidence="1 4" id="KW-0812">Transmembrane</keyword>
<keyword evidence="2 4" id="KW-1133">Transmembrane helix</keyword>
<reference evidence="6 7" key="1">
    <citation type="submission" date="2015-11" db="EMBL/GenBank/DDBJ databases">
        <title>Draft genome sequence of Paramesorhizobium deserti A-3-E, a strain highly resistant to diverse beta-lactam antibiotics.</title>
        <authorList>
            <person name="Lv R."/>
            <person name="Yang X."/>
            <person name="Fang N."/>
            <person name="Guo J."/>
            <person name="Luo X."/>
            <person name="Peng F."/>
            <person name="Yang R."/>
            <person name="Cui Y."/>
            <person name="Fang C."/>
            <person name="Song Y."/>
        </authorList>
    </citation>
    <scope>NUCLEOTIDE SEQUENCE [LARGE SCALE GENOMIC DNA]</scope>
    <source>
        <strain evidence="6 7">A-3-E</strain>
    </source>
</reference>
<keyword evidence="3 4" id="KW-0472">Membrane</keyword>
<dbReference type="InterPro" id="IPR011701">
    <property type="entry name" value="MFS"/>
</dbReference>
<evidence type="ECO:0000313" key="6">
    <source>
        <dbReference type="EMBL" id="KXF77695.1"/>
    </source>
</evidence>
<feature type="transmembrane region" description="Helical" evidence="4">
    <location>
        <begin position="142"/>
        <end position="163"/>
    </location>
</feature>
<dbReference type="GO" id="GO:0022857">
    <property type="term" value="F:transmembrane transporter activity"/>
    <property type="evidence" value="ECO:0007669"/>
    <property type="project" value="InterPro"/>
</dbReference>
<evidence type="ECO:0000256" key="3">
    <source>
        <dbReference type="ARBA" id="ARBA00023136"/>
    </source>
</evidence>
<dbReference type="Pfam" id="PF07690">
    <property type="entry name" value="MFS_1"/>
    <property type="match status" value="1"/>
</dbReference>
<sequence>MSARAAAEREAKRTALILAAAQSVVGSAAPIAISMGGLAGYYLLGLDKSLATAPVTGFNLGTALGMLPAAALMRLVGRRYGFMSGAGVTSIGGLVAAFALFDGNFWLFAAGLMLIGAGNAFVQQYRFAATDNAPLAFKPRAISWVMTGGVFAAIIGPTAVIYTREMFDPVMFAGSFLAVGVIGVVGIFIHSLLRLKNHVAAVVEDDSLPARPLRAIIAQPRFAVALLCAIVSYALMSFVMTGAPLAMVGCGLSTDEATLGIQWHVLAMFGPSFFTGRLIARFGKETIVAAGLLLLLACAAVALAGVELWNFWLALILLGVGWNFGFIGATTMVTDTYRRSEKGKIEGLHDFLLFGTVAAASLMSGKTLTAFGWDALNWIVFPIATACLFALAALVLYERRRISAPAE</sequence>
<dbReference type="EMBL" id="LNTU01000012">
    <property type="protein sequence ID" value="KXF77695.1"/>
    <property type="molecule type" value="Genomic_DNA"/>
</dbReference>
<dbReference type="Gene3D" id="1.20.1250.20">
    <property type="entry name" value="MFS general substrate transporter like domains"/>
    <property type="match status" value="1"/>
</dbReference>
<protein>
    <submittedName>
        <fullName evidence="6">MFS transporter</fullName>
    </submittedName>
</protein>
<dbReference type="Proteomes" id="UP000070107">
    <property type="component" value="Unassembled WGS sequence"/>
</dbReference>
<name>A0A135HWX9_9HYPH</name>
<feature type="transmembrane region" description="Helical" evidence="4">
    <location>
        <begin position="80"/>
        <end position="99"/>
    </location>
</feature>
<feature type="transmembrane region" description="Helical" evidence="4">
    <location>
        <begin position="351"/>
        <end position="373"/>
    </location>
</feature>
<feature type="transmembrane region" description="Helical" evidence="4">
    <location>
        <begin position="261"/>
        <end position="280"/>
    </location>
</feature>
<dbReference type="AlphaFoldDB" id="A0A135HWX9"/>
<keyword evidence="7" id="KW-1185">Reference proteome</keyword>
<dbReference type="PROSITE" id="PS50850">
    <property type="entry name" value="MFS"/>
    <property type="match status" value="1"/>
</dbReference>
<feature type="transmembrane region" description="Helical" evidence="4">
    <location>
        <begin position="52"/>
        <end position="73"/>
    </location>
</feature>
<comment type="caution">
    <text evidence="6">The sequence shown here is derived from an EMBL/GenBank/DDBJ whole genome shotgun (WGS) entry which is preliminary data.</text>
</comment>
<feature type="transmembrane region" description="Helical" evidence="4">
    <location>
        <begin position="379"/>
        <end position="397"/>
    </location>
</feature>
<dbReference type="SUPFAM" id="SSF103473">
    <property type="entry name" value="MFS general substrate transporter"/>
    <property type="match status" value="1"/>
</dbReference>
<evidence type="ECO:0000313" key="7">
    <source>
        <dbReference type="Proteomes" id="UP000070107"/>
    </source>
</evidence>
<evidence type="ECO:0000256" key="4">
    <source>
        <dbReference type="SAM" id="Phobius"/>
    </source>
</evidence>
<feature type="transmembrane region" description="Helical" evidence="4">
    <location>
        <begin position="311"/>
        <end position="330"/>
    </location>
</feature>
<feature type="transmembrane region" description="Helical" evidence="4">
    <location>
        <begin position="105"/>
        <end position="122"/>
    </location>
</feature>
<dbReference type="InterPro" id="IPR036259">
    <property type="entry name" value="MFS_trans_sf"/>
</dbReference>
<dbReference type="InterPro" id="IPR020846">
    <property type="entry name" value="MFS_dom"/>
</dbReference>
<dbReference type="PANTHER" id="PTHR23534">
    <property type="entry name" value="MFS PERMEASE"/>
    <property type="match status" value="1"/>
</dbReference>
<proteinExistence type="predicted"/>
<dbReference type="RefSeq" id="WP_068881880.1">
    <property type="nucleotide sequence ID" value="NZ_LNTU01000012.1"/>
</dbReference>
<dbReference type="STRING" id="1494590.ATN84_10185"/>
<feature type="transmembrane region" description="Helical" evidence="4">
    <location>
        <begin position="287"/>
        <end position="305"/>
    </location>
</feature>
<gene>
    <name evidence="6" type="ORF">ATN84_10185</name>
</gene>
<feature type="domain" description="Major facilitator superfamily (MFS) profile" evidence="5">
    <location>
        <begin position="221"/>
        <end position="407"/>
    </location>
</feature>
<feature type="transmembrane region" description="Helical" evidence="4">
    <location>
        <begin position="222"/>
        <end position="241"/>
    </location>
</feature>
<dbReference type="OrthoDB" id="8558006at2"/>
<accession>A0A135HWX9</accession>
<feature type="transmembrane region" description="Helical" evidence="4">
    <location>
        <begin position="169"/>
        <end position="189"/>
    </location>
</feature>
<evidence type="ECO:0000259" key="5">
    <source>
        <dbReference type="PROSITE" id="PS50850"/>
    </source>
</evidence>